<dbReference type="Pfam" id="PF08757">
    <property type="entry name" value="CotH"/>
    <property type="match status" value="1"/>
</dbReference>
<keyword evidence="1" id="KW-0946">Virion</keyword>
<keyword evidence="2" id="KW-1185">Reference proteome</keyword>
<name>A0A1W1I7J4_9BACT</name>
<dbReference type="STRING" id="1325564.NSJP_2797"/>
<dbReference type="EMBL" id="LT828648">
    <property type="protein sequence ID" value="SLM48964.1"/>
    <property type="molecule type" value="Genomic_DNA"/>
</dbReference>
<organism evidence="1 2">
    <name type="scientific">Nitrospira japonica</name>
    <dbReference type="NCBI Taxonomy" id="1325564"/>
    <lineage>
        <taxon>Bacteria</taxon>
        <taxon>Pseudomonadati</taxon>
        <taxon>Nitrospirota</taxon>
        <taxon>Nitrospiria</taxon>
        <taxon>Nitrospirales</taxon>
        <taxon>Nitrospiraceae</taxon>
        <taxon>Nitrospira</taxon>
    </lineage>
</organism>
<dbReference type="InterPro" id="IPR014867">
    <property type="entry name" value="Spore_coat_CotH_CotH2/3/7"/>
</dbReference>
<dbReference type="Proteomes" id="UP000192042">
    <property type="component" value="Chromosome I"/>
</dbReference>
<reference evidence="1 2" key="1">
    <citation type="submission" date="2017-03" db="EMBL/GenBank/DDBJ databases">
        <authorList>
            <person name="Afonso C.L."/>
            <person name="Miller P.J."/>
            <person name="Scott M.A."/>
            <person name="Spackman E."/>
            <person name="Goraichik I."/>
            <person name="Dimitrov K.M."/>
            <person name="Suarez D.L."/>
            <person name="Swayne D.E."/>
        </authorList>
    </citation>
    <scope>NUCLEOTIDE SEQUENCE [LARGE SCALE GENOMIC DNA]</scope>
    <source>
        <strain evidence="1">Genome sequencing of Nitrospira japonica strain NJ11</strain>
    </source>
</reference>
<evidence type="ECO:0000313" key="2">
    <source>
        <dbReference type="Proteomes" id="UP000192042"/>
    </source>
</evidence>
<sequence length="457" mass="51030">MTPPHCRGSIRLLGMSLNYARFISPYIHIVFILAVLAGCSGGGDNQSGGTGNSGTQGQSTPAPASALPVLSVATDNGAEISSKEDYASAKYTMKSDAGQIINDSTLDIRGRGNSTWEMPKKPYRVRLTDSAPLMGMPANRHWVLLANYSDKTLIRNDVAFEMSRRLGLAYTPRSTFVELWVNGTDRGIYQLTEHIRIADERVNIPQLDEGDTAPDKITGGYLIEIDARRGEDFCYESPKTGVVFCLSDPEDLLEPGWENQRAYIEAYINQTEDALFSDHFTDPATGYAAYIDVDSAVNYYLVNEWVKNVDSPQFSSVYLYKKRDGKLTFGPVWDFDLAIGNVDYTNNFGDPGDPAGWYVRKAPWFARLFQDPAFEAKVKARWAQLEASGAVEGIFTYIDNRASRLSGVQTNNFQIWDILNTKVWPNRVVTGSYEGEVNAMKTWLRTRTNWIDSQLSQ</sequence>
<accession>A0A1W1I7J4</accession>
<evidence type="ECO:0000313" key="1">
    <source>
        <dbReference type="EMBL" id="SLM48964.1"/>
    </source>
</evidence>
<protein>
    <submittedName>
        <fullName evidence="1">Spore coat protein CotH</fullName>
    </submittedName>
</protein>
<gene>
    <name evidence="1" type="ORF">NSJP_2797</name>
</gene>
<dbReference type="KEGG" id="nja:NSJP_2797"/>
<keyword evidence="1" id="KW-0167">Capsid protein</keyword>
<dbReference type="AlphaFoldDB" id="A0A1W1I7J4"/>
<proteinExistence type="predicted"/>